<organism evidence="1 2">
    <name type="scientific">Buddleja alternifolia</name>
    <dbReference type="NCBI Taxonomy" id="168488"/>
    <lineage>
        <taxon>Eukaryota</taxon>
        <taxon>Viridiplantae</taxon>
        <taxon>Streptophyta</taxon>
        <taxon>Embryophyta</taxon>
        <taxon>Tracheophyta</taxon>
        <taxon>Spermatophyta</taxon>
        <taxon>Magnoliopsida</taxon>
        <taxon>eudicotyledons</taxon>
        <taxon>Gunneridae</taxon>
        <taxon>Pentapetalae</taxon>
        <taxon>asterids</taxon>
        <taxon>lamiids</taxon>
        <taxon>Lamiales</taxon>
        <taxon>Scrophulariaceae</taxon>
        <taxon>Buddlejeae</taxon>
        <taxon>Buddleja</taxon>
    </lineage>
</organism>
<evidence type="ECO:0000313" key="1">
    <source>
        <dbReference type="EMBL" id="KAG8385879.1"/>
    </source>
</evidence>
<accession>A0AAV6XZM4</accession>
<sequence length="139" mass="15670">MGNCIGTVFALSHNHEKVPPNDNEADIKASAELCEAPLSLPAILKSGDVYRSMPRMMQQSSLQSTPENCNGQRIKIVVTKKQLQLITRNRVELIQMRRIAVQPLAKCLDSGETVGIKKVLQDKRYKNRELQTMRLLLNN</sequence>
<dbReference type="EMBL" id="WHWC01000003">
    <property type="protein sequence ID" value="KAG8385879.1"/>
    <property type="molecule type" value="Genomic_DNA"/>
</dbReference>
<keyword evidence="2" id="KW-1185">Reference proteome</keyword>
<dbReference type="AlphaFoldDB" id="A0AAV6XZM4"/>
<name>A0AAV6XZM4_9LAMI</name>
<proteinExistence type="predicted"/>
<protein>
    <submittedName>
        <fullName evidence="1">Uncharacterized protein</fullName>
    </submittedName>
</protein>
<gene>
    <name evidence="1" type="ORF">BUALT_Bualt03G0091000</name>
</gene>
<dbReference type="Gene3D" id="3.30.200.20">
    <property type="entry name" value="Phosphorylase Kinase, domain 1"/>
    <property type="match status" value="1"/>
</dbReference>
<reference evidence="1" key="1">
    <citation type="submission" date="2019-10" db="EMBL/GenBank/DDBJ databases">
        <authorList>
            <person name="Zhang R."/>
            <person name="Pan Y."/>
            <person name="Wang J."/>
            <person name="Ma R."/>
            <person name="Yu S."/>
        </authorList>
    </citation>
    <scope>NUCLEOTIDE SEQUENCE</scope>
    <source>
        <strain evidence="1">LA-IB0</strain>
        <tissue evidence="1">Leaf</tissue>
    </source>
</reference>
<comment type="caution">
    <text evidence="1">The sequence shown here is derived from an EMBL/GenBank/DDBJ whole genome shotgun (WGS) entry which is preliminary data.</text>
</comment>
<dbReference type="Proteomes" id="UP000826271">
    <property type="component" value="Unassembled WGS sequence"/>
</dbReference>
<evidence type="ECO:0000313" key="2">
    <source>
        <dbReference type="Proteomes" id="UP000826271"/>
    </source>
</evidence>